<keyword evidence="9 10" id="KW-0234">DNA repair</keyword>
<accession>A0AAW7QXL3</accession>
<dbReference type="NCBIfam" id="TIGR01450">
    <property type="entry name" value="recC"/>
    <property type="match status" value="1"/>
</dbReference>
<dbReference type="PANTHER" id="PTHR30591:SF1">
    <property type="entry name" value="RECBCD ENZYME SUBUNIT RECC"/>
    <property type="match status" value="1"/>
</dbReference>
<evidence type="ECO:0000256" key="9">
    <source>
        <dbReference type="ARBA" id="ARBA00023204"/>
    </source>
</evidence>
<dbReference type="PANTHER" id="PTHR30591">
    <property type="entry name" value="RECBCD ENZYME SUBUNIT RECC"/>
    <property type="match status" value="1"/>
</dbReference>
<keyword evidence="1 10" id="KW-0540">Nuclease</keyword>
<keyword evidence="3 10" id="KW-0227">DNA damage</keyword>
<comment type="similarity">
    <text evidence="10">Belongs to the RecC family.</text>
</comment>
<evidence type="ECO:0000313" key="14">
    <source>
        <dbReference type="Proteomes" id="UP001169491"/>
    </source>
</evidence>
<feature type="domain" description="RecC C-terminal" evidence="11">
    <location>
        <begin position="822"/>
        <end position="1057"/>
    </location>
</feature>
<dbReference type="GO" id="GO:0005524">
    <property type="term" value="F:ATP binding"/>
    <property type="evidence" value="ECO:0007669"/>
    <property type="project" value="UniProtKB-UniRule"/>
</dbReference>
<dbReference type="SUPFAM" id="SSF52540">
    <property type="entry name" value="P-loop containing nucleoside triphosphate hydrolases"/>
    <property type="match status" value="2"/>
</dbReference>
<dbReference type="AlphaFoldDB" id="A0AAW7QXL3"/>
<keyword evidence="5 10" id="KW-0347">Helicase</keyword>
<reference evidence="14 15" key="1">
    <citation type="submission" date="2021-03" db="EMBL/GenBank/DDBJ databases">
        <title>Pseudidiomarina terrestris, a new bacterium isolated from saline soil.</title>
        <authorList>
            <person name="Galisteo C."/>
            <person name="De La Haba R."/>
            <person name="Sanchez-Porro C."/>
            <person name="Ventosa A."/>
        </authorList>
    </citation>
    <scope>NUCLEOTIDE SEQUENCE [LARGE SCALE GENOMIC DNA]</scope>
    <source>
        <strain evidence="12 15">1APP75-32.1</strain>
        <strain evidence="14">1APR75-15</strain>
        <strain evidence="13">1ASR75-15</strain>
    </source>
</reference>
<evidence type="ECO:0000256" key="3">
    <source>
        <dbReference type="ARBA" id="ARBA00022763"/>
    </source>
</evidence>
<dbReference type="GO" id="GO:0000724">
    <property type="term" value="P:double-strand break repair via homologous recombination"/>
    <property type="evidence" value="ECO:0007669"/>
    <property type="project" value="UniProtKB-UniRule"/>
</dbReference>
<dbReference type="Pfam" id="PF17946">
    <property type="entry name" value="RecC_C"/>
    <property type="match status" value="1"/>
</dbReference>
<dbReference type="GO" id="GO:0003678">
    <property type="term" value="F:DNA helicase activity"/>
    <property type="evidence" value="ECO:0007669"/>
    <property type="project" value="UniProtKB-UniRule"/>
</dbReference>
<dbReference type="InterPro" id="IPR013986">
    <property type="entry name" value="DExx_box_DNA_helicase_dom_sf"/>
</dbReference>
<dbReference type="Gene3D" id="1.10.10.160">
    <property type="match status" value="1"/>
</dbReference>
<dbReference type="InterPro" id="IPR027417">
    <property type="entry name" value="P-loop_NTPase"/>
</dbReference>
<dbReference type="PIRSF" id="PIRSF000980">
    <property type="entry name" value="RecC"/>
    <property type="match status" value="1"/>
</dbReference>
<keyword evidence="14" id="KW-1185">Reference proteome</keyword>
<organism evidence="12 15">
    <name type="scientific">Pseudidiomarina terrestris</name>
    <dbReference type="NCBI Taxonomy" id="2820060"/>
    <lineage>
        <taxon>Bacteria</taxon>
        <taxon>Pseudomonadati</taxon>
        <taxon>Pseudomonadota</taxon>
        <taxon>Gammaproteobacteria</taxon>
        <taxon>Alteromonadales</taxon>
        <taxon>Idiomarinaceae</taxon>
        <taxon>Pseudidiomarina</taxon>
    </lineage>
</organism>
<dbReference type="GO" id="GO:0008854">
    <property type="term" value="F:exodeoxyribonuclease V activity"/>
    <property type="evidence" value="ECO:0007669"/>
    <property type="project" value="InterPro"/>
</dbReference>
<dbReference type="InterPro" id="IPR041500">
    <property type="entry name" value="RecC_C"/>
</dbReference>
<comment type="caution">
    <text evidence="12">The sequence shown here is derived from an EMBL/GenBank/DDBJ whole genome shotgun (WGS) entry which is preliminary data.</text>
</comment>
<comment type="subunit">
    <text evidence="10">Heterotrimer of RecB, RecC and RecD. All subunits contribute to DNA-binding.</text>
</comment>
<keyword evidence="4 10" id="KW-0378">Hydrolase</keyword>
<keyword evidence="8 10" id="KW-0238">DNA-binding</keyword>
<dbReference type="EMBL" id="JAGGJC010000002">
    <property type="protein sequence ID" value="MDN7129555.1"/>
    <property type="molecule type" value="Genomic_DNA"/>
</dbReference>
<keyword evidence="2 10" id="KW-0547">Nucleotide-binding</keyword>
<dbReference type="Gene3D" id="3.40.50.300">
    <property type="entry name" value="P-loop containing nucleotide triphosphate hydrolases"/>
    <property type="match status" value="2"/>
</dbReference>
<dbReference type="Gene3D" id="3.40.50.10930">
    <property type="match status" value="1"/>
</dbReference>
<evidence type="ECO:0000313" key="15">
    <source>
        <dbReference type="Proteomes" id="UP001169492"/>
    </source>
</evidence>
<proteinExistence type="inferred from homology"/>
<dbReference type="EMBL" id="JAGGJB010000004">
    <property type="protein sequence ID" value="MDN7124970.1"/>
    <property type="molecule type" value="Genomic_DNA"/>
</dbReference>
<dbReference type="HAMAP" id="MF_01486">
    <property type="entry name" value="RecC"/>
    <property type="match status" value="1"/>
</dbReference>
<evidence type="ECO:0000256" key="7">
    <source>
        <dbReference type="ARBA" id="ARBA00022840"/>
    </source>
</evidence>
<dbReference type="InterPro" id="IPR006697">
    <property type="entry name" value="RecC"/>
</dbReference>
<evidence type="ECO:0000256" key="2">
    <source>
        <dbReference type="ARBA" id="ARBA00022741"/>
    </source>
</evidence>
<dbReference type="GO" id="GO:0003677">
    <property type="term" value="F:DNA binding"/>
    <property type="evidence" value="ECO:0007669"/>
    <property type="project" value="UniProtKB-UniRule"/>
</dbReference>
<dbReference type="Gene3D" id="1.10.10.990">
    <property type="match status" value="1"/>
</dbReference>
<evidence type="ECO:0000256" key="4">
    <source>
        <dbReference type="ARBA" id="ARBA00022801"/>
    </source>
</evidence>
<evidence type="ECO:0000259" key="11">
    <source>
        <dbReference type="Pfam" id="PF17946"/>
    </source>
</evidence>
<evidence type="ECO:0000256" key="5">
    <source>
        <dbReference type="ARBA" id="ARBA00022806"/>
    </source>
</evidence>
<sequence length="1147" mass="130220">MSEQSAGLIVAHGHRLEDLTELVVRLTRIAPLAPLESECVLVQSNGIAQWLKLHLAQATGIAAMLDVTLPARFQWQAYRAVLGENLPRYSPFDKDRLTWRLLRVLPRYLGQPEFAALQNYMRDDSEQRKLYQLCERLADLFDQYQMYRADWLADWAEGGATQADAENAWQPLLWRALLADVGNERWNNRAELHRRFVTAARALTPQQRPPGLPPRIIVFGISSLPQQMIEVLHALSSCCQVILCVHNPCKHFWMDSIDGRDLFKEIKRKRQGRKPGQAELDISNLHSETHALLASWGKQGGDYIGMLDQFDATAEKGSQFESVAFDLFDEDLPAQPTQLSQLQSDILNLRSNQEAQSLWGNLPDNDDSLQFVSCHSPQREVEVLHDQLLHLFATHDDLKPSDIIVMVPDVDGYAPHISAVFGRYQRGDDRSIPFTIADQGMRHRHPILVALEYVLTLNLQRATASEILDILQVEALQQRFDLSPQDVVQLQTWLQEAGVRWALHEEHRQQLGLPPAAGRNSWLFGLRRMLLGYAVGSQPDIDSAWQDDEPYPEVGGLAANAAGALQQVVQALSDAFSMTTEALTPDAWSERLLTLMGRLFKATDDSDELLLNRLRKQLEEWVSAADAAQFHDQVPLTVVVESWLSRVDEHQLNQRFLAGSVNFATLMPMRAIPFKGVFLLGMNDGEYPRQRKPFDFDLMARDSRPGDRSRREDDRYLFLEALLSARNWLYVSWCGRSIKDNTDKPPSVLVSQLRDHLQQLGAQAPVQHHFLQPFNPAYFRQPQSGQNYFTFAREWQSLHQQQPQPQPVKVQPAAESWLPEGAVNLRQLYHFYQEPARWLMNLRFQSYLPTARVETNDEELFTLDGLTRWELITAMSEPLLTAADEDADADTWLHWLNAYSERLQREGRLSGGAGGELQKQSLIQTGQLLWLAVTAECERYPCVLEQEMVQAGARLRVADTFTGLRKNAAGQRVRLKLSASRLVEKSGQPRYLKLAQTWLEHLLLNTKAATTTQLISEEKTLSLTALTPECAQQQLQQILDCAERGLQEPLPVHLELVLEGWKKSLSKGAADFISAGDFAFLNDAAERFYEEGTRHNSTGPLRLRARYMSRFYPAFTDLAEVENQSTLLAEKLYLPLLECLSGGATNE</sequence>
<keyword evidence="6 10" id="KW-0269">Exonuclease</keyword>
<evidence type="ECO:0000256" key="10">
    <source>
        <dbReference type="HAMAP-Rule" id="MF_01486"/>
    </source>
</evidence>
<dbReference type="Pfam" id="PF04257">
    <property type="entry name" value="Exonuc_V_gamma"/>
    <property type="match status" value="1"/>
</dbReference>
<dbReference type="Proteomes" id="UP001169491">
    <property type="component" value="Unassembled WGS sequence"/>
</dbReference>
<dbReference type="RefSeq" id="WP_301721208.1">
    <property type="nucleotide sequence ID" value="NZ_JAGGJB010000004.1"/>
</dbReference>
<evidence type="ECO:0000256" key="6">
    <source>
        <dbReference type="ARBA" id="ARBA00022839"/>
    </source>
</evidence>
<protein>
    <recommendedName>
        <fullName evidence="10">RecBCD enzyme subunit RecC</fullName>
    </recommendedName>
    <alternativeName>
        <fullName evidence="10">Exonuclease V subunit RecC</fullName>
        <shortName evidence="10">ExoV subunit RecC</shortName>
    </alternativeName>
    <alternativeName>
        <fullName evidence="10">Helicase/nuclease RecBCD subunit RecC</fullName>
    </alternativeName>
</protein>
<dbReference type="GO" id="GO:0009338">
    <property type="term" value="C:exodeoxyribonuclease V complex"/>
    <property type="evidence" value="ECO:0007669"/>
    <property type="project" value="InterPro"/>
</dbReference>
<dbReference type="InterPro" id="IPR011335">
    <property type="entry name" value="Restrct_endonuc-II-like"/>
</dbReference>
<comment type="function">
    <text evidence="10">A helicase/nuclease that prepares dsDNA breaks (DSB) for recombinational DNA repair. Binds to DSBs and unwinds DNA via a highly rapid and processive ATP-dependent bidirectional helicase activity. Unwinds dsDNA until it encounters a Chi (crossover hotspot instigator) sequence from the 3' direction. Cuts ssDNA a few nucleotides 3' to the Chi site. The properties and activities of the enzyme are changed at Chi. The Chi-altered holoenzyme produces a long 3'-ssDNA overhang and facilitates RecA-binding to the ssDNA for homologous DNA recombination and repair. Holoenzyme degrades any linearized DNA that is unable to undergo homologous recombination. In the holoenzyme this subunit recognizes the wild-type Chi sequence, and when added to isolated RecB increases its ATP-dependent helicase processivity.</text>
</comment>
<keyword evidence="7 10" id="KW-0067">ATP-binding</keyword>
<dbReference type="SUPFAM" id="SSF52980">
    <property type="entry name" value="Restriction endonuclease-like"/>
    <property type="match status" value="1"/>
</dbReference>
<evidence type="ECO:0000313" key="13">
    <source>
        <dbReference type="EMBL" id="MDN7129555.1"/>
    </source>
</evidence>
<name>A0AAW7QXL3_9GAMM</name>
<evidence type="ECO:0000256" key="8">
    <source>
        <dbReference type="ARBA" id="ARBA00023125"/>
    </source>
</evidence>
<dbReference type="Proteomes" id="UP001169492">
    <property type="component" value="Unassembled WGS sequence"/>
</dbReference>
<evidence type="ECO:0000256" key="1">
    <source>
        <dbReference type="ARBA" id="ARBA00022722"/>
    </source>
</evidence>
<evidence type="ECO:0000313" key="12">
    <source>
        <dbReference type="EMBL" id="MDN7124970.1"/>
    </source>
</evidence>
<comment type="miscellaneous">
    <text evidence="10">In the RecBCD complex, RecB has a slow 3'-5' helicase, an exonuclease activity and loads RecA onto ssDNA, RecD has a fast 5'-3' helicase activity, while RecC stimulates the ATPase and processivity of the RecB helicase and contributes to recognition of the Chi site.</text>
</comment>
<gene>
    <name evidence="10 12" type="primary">recC</name>
    <name evidence="12" type="ORF">J6I90_08745</name>
    <name evidence="13" type="ORF">J6I92_06705</name>
</gene>